<keyword evidence="2" id="KW-1185">Reference proteome</keyword>
<evidence type="ECO:0000313" key="2">
    <source>
        <dbReference type="Proteomes" id="UP000198727"/>
    </source>
</evidence>
<sequence>MFIRSTPEAVLEFVMDIERYQEIDEKIRPVLWSRREGHLTEFAFRPRLAGLLGPKVVSQERLTPGRRVDIQLAPAPHNRLARALTHYEASFECVPVAGGTEVIRSERFRVNRGFRWLLEPFLKRTMPGLVREELRLAKRKLEESQPAAG</sequence>
<dbReference type="Pfam" id="PF10604">
    <property type="entry name" value="Polyketide_cyc2"/>
    <property type="match status" value="1"/>
</dbReference>
<proteinExistence type="predicted"/>
<dbReference type="Proteomes" id="UP000198727">
    <property type="component" value="Unassembled WGS sequence"/>
</dbReference>
<dbReference type="SUPFAM" id="SSF55961">
    <property type="entry name" value="Bet v1-like"/>
    <property type="match status" value="1"/>
</dbReference>
<dbReference type="Gene3D" id="3.30.530.20">
    <property type="match status" value="1"/>
</dbReference>
<dbReference type="AlphaFoldDB" id="A0A1I5V564"/>
<gene>
    <name evidence="1" type="ORF">SAMN05421810_104238</name>
</gene>
<name>A0A1I5V564_9PSEU</name>
<dbReference type="STRING" id="587909.SAMN05421810_104238"/>
<evidence type="ECO:0000313" key="1">
    <source>
        <dbReference type="EMBL" id="SFQ02693.1"/>
    </source>
</evidence>
<dbReference type="EMBL" id="FOWW01000004">
    <property type="protein sequence ID" value="SFQ02693.1"/>
    <property type="molecule type" value="Genomic_DNA"/>
</dbReference>
<reference evidence="2" key="1">
    <citation type="submission" date="2016-10" db="EMBL/GenBank/DDBJ databases">
        <authorList>
            <person name="Varghese N."/>
            <person name="Submissions S."/>
        </authorList>
    </citation>
    <scope>NUCLEOTIDE SEQUENCE [LARGE SCALE GENOMIC DNA]</scope>
    <source>
        <strain evidence="2">CGMCC 4.5579</strain>
    </source>
</reference>
<protein>
    <submittedName>
        <fullName evidence="1">Polyketide cyclase / dehydrase and lipid transport</fullName>
    </submittedName>
</protein>
<accession>A0A1I5V564</accession>
<dbReference type="InterPro" id="IPR019587">
    <property type="entry name" value="Polyketide_cyclase/dehydratase"/>
</dbReference>
<organism evidence="1 2">
    <name type="scientific">Amycolatopsis arida</name>
    <dbReference type="NCBI Taxonomy" id="587909"/>
    <lineage>
        <taxon>Bacteria</taxon>
        <taxon>Bacillati</taxon>
        <taxon>Actinomycetota</taxon>
        <taxon>Actinomycetes</taxon>
        <taxon>Pseudonocardiales</taxon>
        <taxon>Pseudonocardiaceae</taxon>
        <taxon>Amycolatopsis</taxon>
    </lineage>
</organism>
<dbReference type="OrthoDB" id="4174486at2"/>
<dbReference type="InterPro" id="IPR023393">
    <property type="entry name" value="START-like_dom_sf"/>
</dbReference>